<proteinExistence type="predicted"/>
<accession>A3SJR3</accession>
<comment type="caution">
    <text evidence="1">The sequence shown here is derived from an EMBL/GenBank/DDBJ whole genome shotgun (WGS) entry which is preliminary data.</text>
</comment>
<keyword evidence="2" id="KW-1185">Reference proteome</keyword>
<dbReference type="HOGENOM" id="CLU_217650_1_0_5"/>
<sequence>MKAILTGFIAIALISVAAYYALNGVGYSSQDKFSSDSVRVE</sequence>
<dbReference type="EMBL" id="AALY01000001">
    <property type="protein sequence ID" value="EAP77594.1"/>
    <property type="molecule type" value="Genomic_DNA"/>
</dbReference>
<evidence type="ECO:0000313" key="1">
    <source>
        <dbReference type="EMBL" id="EAP77594.1"/>
    </source>
</evidence>
<dbReference type="RefSeq" id="WP_009812995.1">
    <property type="nucleotide sequence ID" value="NZ_CH724156.1"/>
</dbReference>
<reference evidence="1 2" key="1">
    <citation type="submission" date="2005-12" db="EMBL/GenBank/DDBJ databases">
        <authorList>
            <person name="Moran M.A."/>
            <person name="Ferriera S."/>
            <person name="Johnson J."/>
            <person name="Kravitz S."/>
            <person name="Halpern A."/>
            <person name="Remington K."/>
            <person name="Beeson K."/>
            <person name="Tran B."/>
            <person name="Rogers Y.-H."/>
            <person name="Friedman R."/>
            <person name="Venter J.C."/>
        </authorList>
    </citation>
    <scope>NUCLEOTIDE SEQUENCE [LARGE SCALE GENOMIC DNA]</scope>
    <source>
        <strain evidence="2">ATCC BAA-591 / DSM 15170 / ISM</strain>
    </source>
</reference>
<name>A3SJR3_ROSNI</name>
<dbReference type="AlphaFoldDB" id="A3SJR3"/>
<gene>
    <name evidence="1" type="ORF">ISM_04855</name>
</gene>
<organism evidence="1 2">
    <name type="scientific">Roseovarius nubinhibens (strain ATCC BAA-591 / DSM 15170 / ISM)</name>
    <dbReference type="NCBI Taxonomy" id="89187"/>
    <lineage>
        <taxon>Bacteria</taxon>
        <taxon>Pseudomonadati</taxon>
        <taxon>Pseudomonadota</taxon>
        <taxon>Alphaproteobacteria</taxon>
        <taxon>Rhodobacterales</taxon>
        <taxon>Roseobacteraceae</taxon>
        <taxon>Roseovarius</taxon>
    </lineage>
</organism>
<evidence type="ECO:0000313" key="2">
    <source>
        <dbReference type="Proteomes" id="UP000005954"/>
    </source>
</evidence>
<protein>
    <submittedName>
        <fullName evidence="1">Uncharacterized protein</fullName>
    </submittedName>
</protein>
<dbReference type="Proteomes" id="UP000005954">
    <property type="component" value="Unassembled WGS sequence"/>
</dbReference>